<comment type="similarity">
    <text evidence="1">Belongs to the thiolase-like superfamily. Thiolase family.</text>
</comment>
<dbReference type="Proteomes" id="UP001140453">
    <property type="component" value="Unassembled WGS sequence"/>
</dbReference>
<comment type="caution">
    <text evidence="5">The sequence shown here is derived from an EMBL/GenBank/DDBJ whole genome shotgun (WGS) entry which is preliminary data.</text>
</comment>
<sequence>MTTSPVIIGVADIKNTTNVHKEPAVLMLEAISKAIDDAGVSQHHLRSQIDSLYVVRTWTWPYADLPGLLSESLGLRSRPKWTRYTETHGGNQPAKLVDEAAGRVARGEVTVAVVTGGEALASLSACAKAGKPEPTGWTKPATPVQEVFSPSTADLGQDLGGMHSIGAPIHVYPLYENAFRAHRQQSLRENNEESAALYAEFARVAAQNQHSWNYGKPPASKEEIGSVSPRNRMICTPYPLLMNAFNTVNLAAAVILTSVEMATKLGVPKAKWVYPLGGAGKKERERFWERPSFYHSEAISVSLDGCLGASGLKIDDIDALDLYSCFPIVPKLACHHLGLPIIDPPKPLTLLGGLTSFGGAGNNYSMHAITEMTRQIRAGTIRNGLVLANGGVLSYQHAICLSACRRGDGLSYPDSRAGSDATVDELAPVVDAFAEGEATVETYTVEFSREGAPETAFIIGRLRNSGHRFIANHGDQQTLQHLSSAFEEKIGAEGFVRTSRTKSGEPESNVFYLGPRPSL</sequence>
<dbReference type="Gene3D" id="2.40.50.840">
    <property type="match status" value="1"/>
</dbReference>
<gene>
    <name evidence="5" type="ORF">N0V93_010016</name>
</gene>
<dbReference type="OrthoDB" id="435240at2759"/>
<evidence type="ECO:0000256" key="3">
    <source>
        <dbReference type="ARBA" id="ARBA00023315"/>
    </source>
</evidence>
<evidence type="ECO:0000256" key="2">
    <source>
        <dbReference type="ARBA" id="ARBA00022679"/>
    </source>
</evidence>
<evidence type="ECO:0000313" key="5">
    <source>
        <dbReference type="EMBL" id="KAJ4385587.1"/>
    </source>
</evidence>
<dbReference type="SUPFAM" id="SSF53901">
    <property type="entry name" value="Thiolase-like"/>
    <property type="match status" value="2"/>
</dbReference>
<evidence type="ECO:0000256" key="1">
    <source>
        <dbReference type="ARBA" id="ARBA00010982"/>
    </source>
</evidence>
<dbReference type="PANTHER" id="PTHR18919">
    <property type="entry name" value="ACETYL-COA C-ACYLTRANSFERASE"/>
    <property type="match status" value="1"/>
</dbReference>
<keyword evidence="6" id="KW-1185">Reference proteome</keyword>
<organism evidence="5 6">
    <name type="scientific">Gnomoniopsis smithogilvyi</name>
    <dbReference type="NCBI Taxonomy" id="1191159"/>
    <lineage>
        <taxon>Eukaryota</taxon>
        <taxon>Fungi</taxon>
        <taxon>Dikarya</taxon>
        <taxon>Ascomycota</taxon>
        <taxon>Pezizomycotina</taxon>
        <taxon>Sordariomycetes</taxon>
        <taxon>Sordariomycetidae</taxon>
        <taxon>Diaporthales</taxon>
        <taxon>Gnomoniaceae</taxon>
        <taxon>Gnomoniopsis</taxon>
    </lineage>
</organism>
<dbReference type="Gene3D" id="3.40.47.10">
    <property type="match status" value="1"/>
</dbReference>
<proteinExistence type="inferred from homology"/>
<keyword evidence="2" id="KW-0808">Transferase</keyword>
<dbReference type="Pfam" id="PF18313">
    <property type="entry name" value="TLP1_add_C"/>
    <property type="match status" value="1"/>
</dbReference>
<dbReference type="InterPro" id="IPR016039">
    <property type="entry name" value="Thiolase-like"/>
</dbReference>
<accession>A0A9W9CT07</accession>
<dbReference type="GO" id="GO:0016746">
    <property type="term" value="F:acyltransferase activity"/>
    <property type="evidence" value="ECO:0007669"/>
    <property type="project" value="UniProtKB-KW"/>
</dbReference>
<reference evidence="5" key="1">
    <citation type="submission" date="2022-10" db="EMBL/GenBank/DDBJ databases">
        <title>Tapping the CABI collections for fungal endophytes: first genome assemblies for Collariella, Neodidymelliopsis, Ascochyta clinopodiicola, Didymella pomorum, Didymosphaeria variabile, Neocosmospora piperis and Neocucurbitaria cava.</title>
        <authorList>
            <person name="Hill R."/>
        </authorList>
    </citation>
    <scope>NUCLEOTIDE SEQUENCE</scope>
    <source>
        <strain evidence="5">IMI 355082</strain>
    </source>
</reference>
<protein>
    <recommendedName>
        <fullName evidence="4">Thiolase-like protein type 1 additional C-terminal domain-containing protein</fullName>
    </recommendedName>
</protein>
<dbReference type="PANTHER" id="PTHR18919:SF139">
    <property type="entry name" value="THIOLASE-LIKE PROTEIN TYPE 1 ADDITIONAL C-TERMINAL DOMAIN-CONTAINING PROTEIN"/>
    <property type="match status" value="1"/>
</dbReference>
<dbReference type="EMBL" id="JAPEVB010000007">
    <property type="protein sequence ID" value="KAJ4385587.1"/>
    <property type="molecule type" value="Genomic_DNA"/>
</dbReference>
<evidence type="ECO:0000313" key="6">
    <source>
        <dbReference type="Proteomes" id="UP001140453"/>
    </source>
</evidence>
<name>A0A9W9CT07_9PEZI</name>
<evidence type="ECO:0000259" key="4">
    <source>
        <dbReference type="Pfam" id="PF18313"/>
    </source>
</evidence>
<dbReference type="AlphaFoldDB" id="A0A9W9CT07"/>
<feature type="domain" description="Thiolase-like protein type 1 additional C-terminal" evidence="4">
    <location>
        <begin position="424"/>
        <end position="498"/>
    </location>
</feature>
<keyword evidence="3" id="KW-0012">Acyltransferase</keyword>
<dbReference type="InterPro" id="IPR040771">
    <property type="entry name" value="TLP1_add_C"/>
</dbReference>